<evidence type="ECO:0000313" key="3">
    <source>
        <dbReference type="WBParaSite" id="Csp11.Scaffold464.g1578.t1"/>
    </source>
</evidence>
<dbReference type="AlphaFoldDB" id="A0A1I7T1R0"/>
<dbReference type="STRING" id="1561998.A0A1I7T1R0"/>
<feature type="transmembrane region" description="Helical" evidence="1">
    <location>
        <begin position="56"/>
        <end position="76"/>
    </location>
</feature>
<evidence type="ECO:0000313" key="2">
    <source>
        <dbReference type="Proteomes" id="UP000095282"/>
    </source>
</evidence>
<name>A0A1I7T1R0_9PELO</name>
<dbReference type="Proteomes" id="UP000095282">
    <property type="component" value="Unplaced"/>
</dbReference>
<keyword evidence="1" id="KW-0812">Transmembrane</keyword>
<accession>A0A1I7T1R0</accession>
<dbReference type="WBParaSite" id="Csp11.Scaffold464.g1578.t1">
    <property type="protein sequence ID" value="Csp11.Scaffold464.g1578.t1"/>
    <property type="gene ID" value="Csp11.Scaffold464.g1578"/>
</dbReference>
<keyword evidence="1" id="KW-1133">Transmembrane helix</keyword>
<organism evidence="2 3">
    <name type="scientific">Caenorhabditis tropicalis</name>
    <dbReference type="NCBI Taxonomy" id="1561998"/>
    <lineage>
        <taxon>Eukaryota</taxon>
        <taxon>Metazoa</taxon>
        <taxon>Ecdysozoa</taxon>
        <taxon>Nematoda</taxon>
        <taxon>Chromadorea</taxon>
        <taxon>Rhabditida</taxon>
        <taxon>Rhabditina</taxon>
        <taxon>Rhabditomorpha</taxon>
        <taxon>Rhabditoidea</taxon>
        <taxon>Rhabditidae</taxon>
        <taxon>Peloderinae</taxon>
        <taxon>Caenorhabditis</taxon>
    </lineage>
</organism>
<keyword evidence="2" id="KW-1185">Reference proteome</keyword>
<keyword evidence="1" id="KW-0472">Membrane</keyword>
<dbReference type="eggNOG" id="KOG2913">
    <property type="taxonomic scope" value="Eukaryota"/>
</dbReference>
<sequence>MCSQIGSLAHPTFPQLWQKQKTKKCEGLSQAFLSFWLPSGKIYHRFSIAPGRSNTIGVPVFALASVGLFVLIDSALPPGQSARFKIFP</sequence>
<proteinExistence type="predicted"/>
<protein>
    <submittedName>
        <fullName evidence="3">Uncharacterized protein</fullName>
    </submittedName>
</protein>
<evidence type="ECO:0000256" key="1">
    <source>
        <dbReference type="SAM" id="Phobius"/>
    </source>
</evidence>
<reference evidence="3" key="1">
    <citation type="submission" date="2016-11" db="UniProtKB">
        <authorList>
            <consortium name="WormBaseParasite"/>
        </authorList>
    </citation>
    <scope>IDENTIFICATION</scope>
</reference>